<feature type="domain" description="ML-like" evidence="10">
    <location>
        <begin position="25"/>
        <end position="167"/>
    </location>
</feature>
<feature type="chain" id="PRO_5009724601" description="ML-like domain-containing protein" evidence="9">
    <location>
        <begin position="23"/>
        <end position="773"/>
    </location>
</feature>
<dbReference type="AlphaFoldDB" id="U5HE89"/>
<reference evidence="13" key="1">
    <citation type="submission" date="2010-11" db="EMBL/GenBank/DDBJ databases">
        <title>The genome sequence of Microbotryum violaceum strain p1A1 Lamole.</title>
        <authorList>
            <person name="Cuomo C."/>
            <person name="Perlin M."/>
            <person name="Young S.K."/>
            <person name="Zeng Q."/>
            <person name="Gargeya S."/>
            <person name="Alvarado L."/>
            <person name="Berlin A."/>
            <person name="Chapman S.B."/>
            <person name="Chen Z."/>
            <person name="Freedman E."/>
            <person name="Gellesch M."/>
            <person name="Goldberg J."/>
            <person name="Griggs A."/>
            <person name="Gujja S."/>
            <person name="Heilman E."/>
            <person name="Heiman D."/>
            <person name="Howarth C."/>
            <person name="Mehta T."/>
            <person name="Neiman D."/>
            <person name="Pearson M."/>
            <person name="Roberts A."/>
            <person name="Saif S."/>
            <person name="Shea T."/>
            <person name="Shenoy N."/>
            <person name="Sisk P."/>
            <person name="Stolte C."/>
            <person name="Sykes S."/>
            <person name="White J."/>
            <person name="Yandava C."/>
            <person name="Haas B."/>
            <person name="Nusbaum C."/>
            <person name="Birren B."/>
        </authorList>
    </citation>
    <scope>NUCLEOTIDE SEQUENCE [LARGE SCALE GENOMIC DNA]</scope>
    <source>
        <strain evidence="13">p1A1 Lamole</strain>
    </source>
</reference>
<evidence type="ECO:0000256" key="8">
    <source>
        <dbReference type="SAM" id="Phobius"/>
    </source>
</evidence>
<dbReference type="EnsemblFungi" id="MVLG_05435T0">
    <property type="protein sequence ID" value="MVLG_05435T0"/>
    <property type="gene ID" value="MVLG_05435"/>
</dbReference>
<dbReference type="EMBL" id="GL541715">
    <property type="protein sequence ID" value="KDE04144.1"/>
    <property type="molecule type" value="Genomic_DNA"/>
</dbReference>
<evidence type="ECO:0000256" key="4">
    <source>
        <dbReference type="ARBA" id="ARBA00022729"/>
    </source>
</evidence>
<dbReference type="Pfam" id="PF06011">
    <property type="entry name" value="TRP"/>
    <property type="match status" value="1"/>
</dbReference>
<sequence length="773" mass="84927">MIWRSSTITFVWVALLATNVVAKSEVFYASAVSYCSAARAIEVKEFLLQYDNIDKTISFDINAASVEPDTRAIISLQLTAYGIQAVNVSINLCTTLGGVMCPLPQYDFVASATLPLPTSIQDDVKIPKIGYRIPDLEAVATVRLLSVADGSEATCLRMRLSNGESVRWAGVSWATAGLMLGAIVLGLLRMFVNFWQGDTEAMQRGRTKERLLEIIGWYQFVAVSGLLSLDYPLIYNSFTTNFAWALGLVYIQPFQQSIDDLRDRTGGNLTRLAGSLNLVGGTEKARQVSFATSSRQASKLARRSTFLSDRLASLPPSAAFNTSTSWNARGNRTWTSNLHTRLAEAADHAVTTIKKRALYEMDLATTTADYAVPKVTEQDTYSSLDFGIPRFVFQWHISPYNAFMTVFLSFLLLLALLLAVAIILAIPFGLMSWKAAKRNGGKHSLDIRHGVASTLFLSTALRVLLISWFPLTLFTFFQWKLGSSDSYALIILSVFIFVTTTVSLAGLTFLCIRNVRWHSADKLLVSGGAAYAPFWNPYKPARWWFFIPLLVASFADAAFIAFAQNRGWVQSVAMLVIELFVLIFMCVTVPWTDKSSNAFRILLQIFKCAIFGALISFNRSIGLNEIVRVVIGAVIIVVEAVIVIALFALLIVDLVWILIGLVRGIRTRRKMERQGSGEIVADKVMADRGDGSVVGGSKRPSEDGGRTLAMQRFRGGEAEARATSSSLGQPFFLFKATPSSSTVNDEASSTAQTTTTMRGSNSGALHPSLWSHT</sequence>
<evidence type="ECO:0000259" key="10">
    <source>
        <dbReference type="SMART" id="SM01320"/>
    </source>
</evidence>
<dbReference type="FunCoup" id="U5HE89">
    <property type="interactions" value="16"/>
</dbReference>
<feature type="transmembrane region" description="Helical" evidence="8">
    <location>
        <begin position="629"/>
        <end position="662"/>
    </location>
</feature>
<evidence type="ECO:0000256" key="6">
    <source>
        <dbReference type="ARBA" id="ARBA00023136"/>
    </source>
</evidence>
<feature type="region of interest" description="Disordered" evidence="7">
    <location>
        <begin position="739"/>
        <end position="773"/>
    </location>
</feature>
<feature type="transmembrane region" description="Helical" evidence="8">
    <location>
        <begin position="598"/>
        <end position="617"/>
    </location>
</feature>
<dbReference type="EMBL" id="AEIJ01000571">
    <property type="status" value="NOT_ANNOTATED_CDS"/>
    <property type="molecule type" value="Genomic_DNA"/>
</dbReference>
<keyword evidence="4 9" id="KW-0732">Signal</keyword>
<dbReference type="InterPro" id="IPR010308">
    <property type="entry name" value="TRP_C"/>
</dbReference>
<evidence type="ECO:0000256" key="9">
    <source>
        <dbReference type="SAM" id="SignalP"/>
    </source>
</evidence>
<evidence type="ECO:0000313" key="13">
    <source>
        <dbReference type="Proteomes" id="UP000017200"/>
    </source>
</evidence>
<reference evidence="11" key="2">
    <citation type="submission" date="2010-11" db="EMBL/GenBank/DDBJ databases">
        <authorList>
            <consortium name="The Broad Institute Genome Sequencing Platform"/>
            <person name="Earl A."/>
            <person name="Ward D."/>
            <person name="Feldgarden M."/>
            <person name="Gevers D."/>
            <person name="Butler R."/>
            <person name="Young S.K."/>
            <person name="Zeng Q."/>
            <person name="Gargeya S."/>
            <person name="Fitzgerald M."/>
            <person name="Haas B."/>
            <person name="Abouelleil A."/>
            <person name="Alvarado L."/>
            <person name="Arachchi H.M."/>
            <person name="Berlin A."/>
            <person name="Brown A."/>
            <person name="Chapman S.B."/>
            <person name="Chen Z."/>
            <person name="Dunbar C."/>
            <person name="Freedman E."/>
            <person name="Gearin G."/>
            <person name="Gellesch M."/>
            <person name="Goldberg J."/>
            <person name="Griggs A."/>
            <person name="Gujja S."/>
            <person name="Heilman E."/>
            <person name="Heiman D."/>
            <person name="Howarth C."/>
            <person name="Larson L."/>
            <person name="Lui A."/>
            <person name="MacDonald P.J.P."/>
            <person name="Mehta T."/>
            <person name="Montmayeur A."/>
            <person name="Murphy C."/>
            <person name="Neiman D."/>
            <person name="Pearson M."/>
            <person name="Priest M."/>
            <person name="Roberts A."/>
            <person name="Saif S."/>
            <person name="Shea T."/>
            <person name="Shenoy N."/>
            <person name="Sisk P."/>
            <person name="Stolte C."/>
            <person name="Sykes S."/>
            <person name="White J."/>
            <person name="Yandava C."/>
            <person name="Wortman J."/>
            <person name="Nusbaum C."/>
            <person name="Birren B."/>
        </authorList>
    </citation>
    <scope>NUCLEOTIDE SEQUENCE</scope>
    <source>
        <strain evidence="11">P1A1 Lamole</strain>
    </source>
</reference>
<reference evidence="12" key="4">
    <citation type="submission" date="2015-06" db="UniProtKB">
        <authorList>
            <consortium name="EnsemblFungi"/>
        </authorList>
    </citation>
    <scope>IDENTIFICATION</scope>
</reference>
<evidence type="ECO:0000256" key="7">
    <source>
        <dbReference type="SAM" id="MobiDB-lite"/>
    </source>
</evidence>
<dbReference type="InterPro" id="IPR032800">
    <property type="entry name" value="TRP_N"/>
</dbReference>
<dbReference type="PANTHER" id="PTHR31145">
    <property type="entry name" value="INTEGRAL MEMBRANE PROTEIN (AFU_ORTHOLOGUE AFUA_7G01610)"/>
    <property type="match status" value="1"/>
</dbReference>
<protein>
    <recommendedName>
        <fullName evidence="10">ML-like domain-containing protein</fullName>
    </recommendedName>
</protein>
<dbReference type="OMA" id="KSYWWIF"/>
<gene>
    <name evidence="11" type="ORF">MVLG_05435</name>
</gene>
<keyword evidence="13" id="KW-1185">Reference proteome</keyword>
<dbReference type="STRING" id="683840.U5HE89"/>
<dbReference type="HOGENOM" id="CLU_013753_0_0_1"/>
<evidence type="ECO:0000256" key="3">
    <source>
        <dbReference type="ARBA" id="ARBA00022692"/>
    </source>
</evidence>
<feature type="transmembrane region" description="Helical" evidence="8">
    <location>
        <begin position="168"/>
        <end position="191"/>
    </location>
</feature>
<feature type="transmembrane region" description="Helical" evidence="8">
    <location>
        <begin position="451"/>
        <end position="477"/>
    </location>
</feature>
<dbReference type="SMART" id="SM01320">
    <property type="entry name" value="TRP_N"/>
    <property type="match status" value="1"/>
</dbReference>
<comment type="subcellular location">
    <subcellularLocation>
        <location evidence="1">Membrane</location>
        <topology evidence="1">Multi-pass membrane protein</topology>
    </subcellularLocation>
</comment>
<dbReference type="OrthoDB" id="2535751at2759"/>
<comment type="similarity">
    <text evidence="2">Belongs to the transient receptor potential (TRP) ion channel family.</text>
</comment>
<organism evidence="11">
    <name type="scientific">Microbotryum lychnidis-dioicae (strain p1A1 Lamole / MvSl-1064)</name>
    <name type="common">Anther smut fungus</name>
    <dbReference type="NCBI Taxonomy" id="683840"/>
    <lineage>
        <taxon>Eukaryota</taxon>
        <taxon>Fungi</taxon>
        <taxon>Dikarya</taxon>
        <taxon>Basidiomycota</taxon>
        <taxon>Pucciniomycotina</taxon>
        <taxon>Microbotryomycetes</taxon>
        <taxon>Microbotryales</taxon>
        <taxon>Microbotryaceae</taxon>
        <taxon>Microbotryum</taxon>
    </lineage>
</organism>
<evidence type="ECO:0000256" key="1">
    <source>
        <dbReference type="ARBA" id="ARBA00004141"/>
    </source>
</evidence>
<feature type="signal peptide" evidence="9">
    <location>
        <begin position="1"/>
        <end position="22"/>
    </location>
</feature>
<evidence type="ECO:0000256" key="2">
    <source>
        <dbReference type="ARBA" id="ARBA00010642"/>
    </source>
</evidence>
<dbReference type="PANTHER" id="PTHR31145:SF2">
    <property type="entry name" value="FLAVIN CARRIER PROTEIN 2"/>
    <property type="match status" value="1"/>
</dbReference>
<feature type="transmembrane region" description="Helical" evidence="8">
    <location>
        <begin position="568"/>
        <end position="591"/>
    </location>
</feature>
<dbReference type="InParanoid" id="U5HE89"/>
<name>U5HE89_USTV1</name>
<reference evidence="11 13" key="3">
    <citation type="journal article" date="2015" name="BMC Genomics">
        <title>Sex and parasites: genomic and transcriptomic analysis of Microbotryum lychnidis-dioicae, the biotrophic and plant-castrating anther smut fungus.</title>
        <authorList>
            <person name="Perlin M.H."/>
            <person name="Amselem J."/>
            <person name="Fontanillas E."/>
            <person name="Toh S.S."/>
            <person name="Chen Z."/>
            <person name="Goldberg J."/>
            <person name="Duplessis S."/>
            <person name="Henrissat B."/>
            <person name="Young S."/>
            <person name="Zeng Q."/>
            <person name="Aguileta G."/>
            <person name="Petit E."/>
            <person name="Badouin H."/>
            <person name="Andrews J."/>
            <person name="Razeeq D."/>
            <person name="Gabaldon T."/>
            <person name="Quesneville H."/>
            <person name="Giraud T."/>
            <person name="Hood M.E."/>
            <person name="Schultz D.J."/>
            <person name="Cuomo C.A."/>
        </authorList>
    </citation>
    <scope>NUCLEOTIDE SEQUENCE [LARGE SCALE GENOMIC DNA]</scope>
    <source>
        <strain evidence="11">P1A1 Lamole</strain>
        <strain evidence="13">p1A1 Lamole</strain>
    </source>
</reference>
<dbReference type="Proteomes" id="UP000017200">
    <property type="component" value="Unassembled WGS sequence"/>
</dbReference>
<dbReference type="GO" id="GO:0055085">
    <property type="term" value="P:transmembrane transport"/>
    <property type="evidence" value="ECO:0007669"/>
    <property type="project" value="TreeGrafter"/>
</dbReference>
<feature type="compositionally biased region" description="Polar residues" evidence="7">
    <location>
        <begin position="739"/>
        <end position="763"/>
    </location>
</feature>
<dbReference type="Pfam" id="PF14558">
    <property type="entry name" value="TRP_N"/>
    <property type="match status" value="1"/>
</dbReference>
<keyword evidence="5 8" id="KW-1133">Transmembrane helix</keyword>
<evidence type="ECO:0000256" key="5">
    <source>
        <dbReference type="ARBA" id="ARBA00022989"/>
    </source>
</evidence>
<keyword evidence="6 8" id="KW-0472">Membrane</keyword>
<accession>U5HE89</accession>
<dbReference type="InterPro" id="IPR040241">
    <property type="entry name" value="TRP_Flc/Pkd2-like"/>
</dbReference>
<dbReference type="GO" id="GO:0009272">
    <property type="term" value="P:fungal-type cell wall biogenesis"/>
    <property type="evidence" value="ECO:0007669"/>
    <property type="project" value="TreeGrafter"/>
</dbReference>
<feature type="transmembrane region" description="Helical" evidence="8">
    <location>
        <begin position="489"/>
        <end position="512"/>
    </location>
</feature>
<evidence type="ECO:0000313" key="12">
    <source>
        <dbReference type="EnsemblFungi" id="MVLG_05435T0"/>
    </source>
</evidence>
<dbReference type="GO" id="GO:0016020">
    <property type="term" value="C:membrane"/>
    <property type="evidence" value="ECO:0007669"/>
    <property type="project" value="UniProtKB-SubCell"/>
</dbReference>
<proteinExistence type="inferred from homology"/>
<keyword evidence="3 8" id="KW-0812">Transmembrane</keyword>
<feature type="transmembrane region" description="Helical" evidence="8">
    <location>
        <begin position="402"/>
        <end position="430"/>
    </location>
</feature>
<feature type="transmembrane region" description="Helical" evidence="8">
    <location>
        <begin position="543"/>
        <end position="562"/>
    </location>
</feature>
<evidence type="ECO:0000313" key="11">
    <source>
        <dbReference type="EMBL" id="KDE04144.1"/>
    </source>
</evidence>